<dbReference type="EMBL" id="VMGK01000011">
    <property type="protein sequence ID" value="TSC92884.1"/>
    <property type="molecule type" value="Genomic_DNA"/>
</dbReference>
<evidence type="ECO:0000313" key="8">
    <source>
        <dbReference type="EMBL" id="TSC92884.1"/>
    </source>
</evidence>
<dbReference type="GO" id="GO:0016020">
    <property type="term" value="C:membrane"/>
    <property type="evidence" value="ECO:0007669"/>
    <property type="project" value="UniProtKB-SubCell"/>
</dbReference>
<evidence type="ECO:0000256" key="3">
    <source>
        <dbReference type="ARBA" id="ARBA00022989"/>
    </source>
</evidence>
<dbReference type="PANTHER" id="PTHR34512">
    <property type="entry name" value="CELL SURFACE PROTEIN"/>
    <property type="match status" value="1"/>
</dbReference>
<dbReference type="Gene3D" id="2.130.10.10">
    <property type="entry name" value="YVTN repeat-like/Quinoprotein amine dehydrogenase"/>
    <property type="match status" value="2"/>
</dbReference>
<dbReference type="InterPro" id="IPR035906">
    <property type="entry name" value="MetI-like_sf"/>
</dbReference>
<feature type="domain" description="Pyrrolo-quinoline quinone repeat" evidence="7">
    <location>
        <begin position="272"/>
        <end position="371"/>
    </location>
</feature>
<dbReference type="InterPro" id="IPR002372">
    <property type="entry name" value="PQQ_rpt_dom"/>
</dbReference>
<dbReference type="SMART" id="SM00564">
    <property type="entry name" value="PQQ"/>
    <property type="match status" value="8"/>
</dbReference>
<feature type="domain" description="Pyrrolo-quinoline quinone repeat" evidence="7">
    <location>
        <begin position="96"/>
        <end position="194"/>
    </location>
</feature>
<evidence type="ECO:0000256" key="1">
    <source>
        <dbReference type="ARBA" id="ARBA00004141"/>
    </source>
</evidence>
<organism evidence="8 9">
    <name type="scientific">Candidatus Berkelbacteria bacterium Licking1014_7</name>
    <dbReference type="NCBI Taxonomy" id="2017147"/>
    <lineage>
        <taxon>Bacteria</taxon>
        <taxon>Candidatus Berkelbacteria</taxon>
    </lineage>
</organism>
<name>A0A554LJ64_9BACT</name>
<comment type="subcellular location">
    <subcellularLocation>
        <location evidence="1">Membrane</location>
        <topology evidence="1">Multi-pass membrane protein</topology>
    </subcellularLocation>
</comment>
<evidence type="ECO:0000259" key="7">
    <source>
        <dbReference type="Pfam" id="PF13360"/>
    </source>
</evidence>
<dbReference type="InterPro" id="IPR011047">
    <property type="entry name" value="Quinoprotein_ADH-like_sf"/>
</dbReference>
<feature type="region of interest" description="Disordered" evidence="5">
    <location>
        <begin position="542"/>
        <end position="568"/>
    </location>
</feature>
<keyword evidence="4 6" id="KW-0472">Membrane</keyword>
<sequence length="709" mass="77095">MSAIARRATAGNRPFRSGSRLHSRVSVGQARRGGRKGGKEGTVTQKTWLYVISVLIVVWTFSASSTLAQTADPPWPLFGHDAKHTNSSPYEIGKGKKELLWSYKAESAIESSPVIGADGTIYVGSHDGFFYAFNKDGSVKWKVKLTEPSYDARWNTSKAIMASPAIAKDGTIYINTASDYLHALNPDGTEKWRFPINWDNDFWNGPNIGPDGTIYIGTARFEGKSGESGLYAINPDGTKKWFSPEPSGISIVPSIADDGTVISGAANPTDNKGKIIALTSDGKKKWEFMLEQWLEGPAAIGPDNTIFTGSKEGYVYAINSDGTEKWRFKTGSGISAMPTIGSDGNIYIGSWDGNFYALDQKTGKEKWHFDVKVGKDPKLFEGYPGKETIITSAPLSKDGILIFADVFDTLYALDTTGKELWRWKNVNGAGFASSPAVAQDGTIYLGDEGGYFYALGEKKEAKSQTDASVEQQDKNAKPSSIIILSLAVIVLALVSVVAAYAFYRKNRLSKKTLLTILFGVLAVALVCGAIVVFFILPKKDLKTDDSQSTPTEKVETSQTQKTETAKDDDSDFIKNATRVSDSVDVRIREFGETGRSCAGKGCGSLKDTCVRWNKTKDQCYEMVKTSPATSDKYKIYCNMVVVNQDKAKAAAVSLNLNYTTADGIKHLVKKESLTLKPQTGDSLGWVYDAAADNIGTCGYSDISVTETNN</sequence>
<evidence type="ECO:0000256" key="2">
    <source>
        <dbReference type="ARBA" id="ARBA00022692"/>
    </source>
</evidence>
<evidence type="ECO:0000313" key="9">
    <source>
        <dbReference type="Proteomes" id="UP000315689"/>
    </source>
</evidence>
<evidence type="ECO:0000256" key="6">
    <source>
        <dbReference type="SAM" id="Phobius"/>
    </source>
</evidence>
<keyword evidence="2 6" id="KW-0812">Transmembrane</keyword>
<dbReference type="SUPFAM" id="SSF50998">
    <property type="entry name" value="Quinoprotein alcohol dehydrogenase-like"/>
    <property type="match status" value="1"/>
</dbReference>
<dbReference type="PANTHER" id="PTHR34512:SF30">
    <property type="entry name" value="OUTER MEMBRANE PROTEIN ASSEMBLY FACTOR BAMB"/>
    <property type="match status" value="1"/>
</dbReference>
<feature type="transmembrane region" description="Helical" evidence="6">
    <location>
        <begin position="481"/>
        <end position="503"/>
    </location>
</feature>
<reference evidence="8 9" key="1">
    <citation type="submission" date="2017-07" db="EMBL/GenBank/DDBJ databases">
        <title>Mechanisms for carbon and nitrogen cycling indicate functional differentiation within the Candidate Phyla Radiation.</title>
        <authorList>
            <person name="Danczak R.E."/>
            <person name="Johnston M.D."/>
            <person name="Kenah C."/>
            <person name="Slattery M."/>
            <person name="Wrighton K.C."/>
            <person name="Wilkins M.J."/>
        </authorList>
    </citation>
    <scope>NUCLEOTIDE SEQUENCE [LARGE SCALE GENOMIC DNA]</scope>
    <source>
        <strain evidence="8">Licking1014_7</strain>
    </source>
</reference>
<feature type="transmembrane region" description="Helical" evidence="6">
    <location>
        <begin position="48"/>
        <end position="68"/>
    </location>
</feature>
<proteinExistence type="predicted"/>
<accession>A0A554LJ64</accession>
<dbReference type="Pfam" id="PF13360">
    <property type="entry name" value="PQQ_2"/>
    <property type="match status" value="2"/>
</dbReference>
<dbReference type="SUPFAM" id="SSF161098">
    <property type="entry name" value="MetI-like"/>
    <property type="match status" value="1"/>
</dbReference>
<feature type="transmembrane region" description="Helical" evidence="6">
    <location>
        <begin position="515"/>
        <end position="536"/>
    </location>
</feature>
<evidence type="ECO:0000256" key="5">
    <source>
        <dbReference type="SAM" id="MobiDB-lite"/>
    </source>
</evidence>
<keyword evidence="3 6" id="KW-1133">Transmembrane helix</keyword>
<feature type="compositionally biased region" description="Polar residues" evidence="5">
    <location>
        <begin position="546"/>
        <end position="562"/>
    </location>
</feature>
<dbReference type="InterPro" id="IPR015943">
    <property type="entry name" value="WD40/YVTN_repeat-like_dom_sf"/>
</dbReference>
<dbReference type="Gene3D" id="2.40.10.480">
    <property type="match status" value="1"/>
</dbReference>
<dbReference type="Proteomes" id="UP000315689">
    <property type="component" value="Unassembled WGS sequence"/>
</dbReference>
<comment type="caution">
    <text evidence="8">The sequence shown here is derived from an EMBL/GenBank/DDBJ whole genome shotgun (WGS) entry which is preliminary data.</text>
</comment>
<dbReference type="AlphaFoldDB" id="A0A554LJ64"/>
<feature type="region of interest" description="Disordered" evidence="5">
    <location>
        <begin position="1"/>
        <end position="40"/>
    </location>
</feature>
<protein>
    <recommendedName>
        <fullName evidence="7">Pyrrolo-quinoline quinone repeat domain-containing protein</fullName>
    </recommendedName>
</protein>
<evidence type="ECO:0000256" key="4">
    <source>
        <dbReference type="ARBA" id="ARBA00023136"/>
    </source>
</evidence>
<gene>
    <name evidence="8" type="ORF">CEN89_402</name>
</gene>
<dbReference type="InterPro" id="IPR018391">
    <property type="entry name" value="PQQ_b-propeller_rpt"/>
</dbReference>